<evidence type="ECO:0000256" key="1">
    <source>
        <dbReference type="ARBA" id="ARBA00023054"/>
    </source>
</evidence>
<gene>
    <name evidence="5" type="ORF">PECUL_23A053209</name>
</gene>
<evidence type="ECO:0000313" key="6">
    <source>
        <dbReference type="Proteomes" id="UP001295444"/>
    </source>
</evidence>
<protein>
    <recommendedName>
        <fullName evidence="7">Coiled-coil domain containing 112</fullName>
    </recommendedName>
</protein>
<evidence type="ECO:0000313" key="5">
    <source>
        <dbReference type="EMBL" id="CAH2296208.1"/>
    </source>
</evidence>
<dbReference type="PANTHER" id="PTHR21549">
    <property type="entry name" value="MUTATED IN BLADDER CANCER 1"/>
    <property type="match status" value="1"/>
</dbReference>
<feature type="signal peptide" evidence="4">
    <location>
        <begin position="1"/>
        <end position="22"/>
    </location>
</feature>
<evidence type="ECO:0000256" key="3">
    <source>
        <dbReference type="SAM" id="MobiDB-lite"/>
    </source>
</evidence>
<reference evidence="5" key="1">
    <citation type="submission" date="2022-03" db="EMBL/GenBank/DDBJ databases">
        <authorList>
            <person name="Alioto T."/>
            <person name="Alioto T."/>
            <person name="Gomez Garrido J."/>
        </authorList>
    </citation>
    <scope>NUCLEOTIDE SEQUENCE</scope>
</reference>
<keyword evidence="6" id="KW-1185">Reference proteome</keyword>
<feature type="chain" id="PRO_5041962866" description="Coiled-coil domain containing 112" evidence="4">
    <location>
        <begin position="23"/>
        <end position="520"/>
    </location>
</feature>
<organism evidence="5 6">
    <name type="scientific">Pelobates cultripes</name>
    <name type="common">Western spadefoot toad</name>
    <dbReference type="NCBI Taxonomy" id="61616"/>
    <lineage>
        <taxon>Eukaryota</taxon>
        <taxon>Metazoa</taxon>
        <taxon>Chordata</taxon>
        <taxon>Craniata</taxon>
        <taxon>Vertebrata</taxon>
        <taxon>Euteleostomi</taxon>
        <taxon>Amphibia</taxon>
        <taxon>Batrachia</taxon>
        <taxon>Anura</taxon>
        <taxon>Pelobatoidea</taxon>
        <taxon>Pelobatidae</taxon>
        <taxon>Pelobates</taxon>
    </lineage>
</organism>
<name>A0AAD1SBR6_PELCU</name>
<sequence>MSAHIHLLLAALPIGPLRFVFQALPPVPPRCRWTSLQDESWFSENSEREIHVNNWKTKADQAKKAEFFREAEKFKNQIANFEKDKNDHLYNKKNDFRIEYSVLEEYEQKQANSRKAEKTKTRQQLTKIGNNVKRLQRQLKDVKPTPEFVEKLRVMVEEVDSAIIAFKEEQRIIYEELLKEEKSTIAELSALERKIEASQNTAPEVFKAPSGKVMSCSKISSQLPEEVEIFEKFLQQSGGRGGGWDDFDHQSFLKIWTKHKGKPTYLKEAMEYLPSRTREDVQQHETWYKEFLLLEGKKREAIQKWKAKKHLEKEEMSKLHVKQELSEFDRHQQEEALRQKQEVERRKRQQELEAWKRKKEIEEITKHEMKIKEEEEQQRKQRKEYQRQLEVKLLVEQHARKKKEQEAFLRLEKEMREEAEREEKRRMACFQIQRFQDMDQRKLEERAQKNKAREELEAEKERRLAKLKEKVQVHVERDPARLCKLTKGWEARCRESGPTEATGPSLHIPHRAVPTWRQDL</sequence>
<dbReference type="AlphaFoldDB" id="A0AAD1SBR6"/>
<keyword evidence="4" id="KW-0732">Signal</keyword>
<proteinExistence type="predicted"/>
<dbReference type="EMBL" id="OW240916">
    <property type="protein sequence ID" value="CAH2296208.1"/>
    <property type="molecule type" value="Genomic_DNA"/>
</dbReference>
<dbReference type="PANTHER" id="PTHR21549:SF0">
    <property type="entry name" value="COILED-COIL DOMAIN-CONTAINING PROTEIN 112"/>
    <property type="match status" value="1"/>
</dbReference>
<accession>A0AAD1SBR6</accession>
<evidence type="ECO:0008006" key="7">
    <source>
        <dbReference type="Google" id="ProtNLM"/>
    </source>
</evidence>
<dbReference type="InterPro" id="IPR039902">
    <property type="entry name" value="CCDC148/CCDC112"/>
</dbReference>
<keyword evidence="1 2" id="KW-0175">Coiled coil</keyword>
<feature type="region of interest" description="Disordered" evidence="3">
    <location>
        <begin position="494"/>
        <end position="520"/>
    </location>
</feature>
<feature type="coiled-coil region" evidence="2">
    <location>
        <begin position="333"/>
        <end position="477"/>
    </location>
</feature>
<evidence type="ECO:0000256" key="2">
    <source>
        <dbReference type="SAM" id="Coils"/>
    </source>
</evidence>
<evidence type="ECO:0000256" key="4">
    <source>
        <dbReference type="SAM" id="SignalP"/>
    </source>
</evidence>
<dbReference type="Proteomes" id="UP001295444">
    <property type="component" value="Chromosome 05"/>
</dbReference>